<dbReference type="AlphaFoldDB" id="A0A3Q9QW90"/>
<dbReference type="InterPro" id="IPR019593">
    <property type="entry name" value="Spore_coat_protein_Z/Y"/>
</dbReference>
<dbReference type="RefSeq" id="WP_127489576.1">
    <property type="nucleotide sequence ID" value="NZ_CP022572.1"/>
</dbReference>
<gene>
    <name evidence="1" type="ORF">CHR53_27915</name>
</gene>
<proteinExistence type="predicted"/>
<dbReference type="OrthoDB" id="1655185at2"/>
<dbReference type="EMBL" id="CP022572">
    <property type="protein sequence ID" value="AZU64748.1"/>
    <property type="molecule type" value="Genomic_DNA"/>
</dbReference>
<dbReference type="STRING" id="1193713.GCA_001636315_02507"/>
<keyword evidence="2" id="KW-1185">Reference proteome</keyword>
<name>A0A3Q9QW90_9BACI</name>
<sequence>MYKEYKDYGHNHVVESCEGQHDGDKKDSCVKEVLEAILKAQKKVSKMHREWKSSCNESINELLERHKRLKKNTIPFILYSGCGPFKGTGVTTLPGSPKKKKFVCVSSFIFRIKKLDDNCAVLELLVFKPRKSKSNAHKDCYPCSLIDLEFVEDLMKTGICIKVDLSSFCGITCLPAVYL</sequence>
<dbReference type="KEGG" id="nmk:CHR53_27915"/>
<evidence type="ECO:0008006" key="3">
    <source>
        <dbReference type="Google" id="ProtNLM"/>
    </source>
</evidence>
<protein>
    <recommendedName>
        <fullName evidence="3">Spore coat protein</fullName>
    </recommendedName>
</protein>
<evidence type="ECO:0000313" key="2">
    <source>
        <dbReference type="Proteomes" id="UP000282892"/>
    </source>
</evidence>
<accession>A0A3Q9QW90</accession>
<organism evidence="1 2">
    <name type="scientific">Neobacillus mesonae</name>
    <dbReference type="NCBI Taxonomy" id="1193713"/>
    <lineage>
        <taxon>Bacteria</taxon>
        <taxon>Bacillati</taxon>
        <taxon>Bacillota</taxon>
        <taxon>Bacilli</taxon>
        <taxon>Bacillales</taxon>
        <taxon>Bacillaceae</taxon>
        <taxon>Neobacillus</taxon>
    </lineage>
</organism>
<evidence type="ECO:0000313" key="1">
    <source>
        <dbReference type="EMBL" id="AZU64748.1"/>
    </source>
</evidence>
<dbReference type="Proteomes" id="UP000282892">
    <property type="component" value="Chromosome"/>
</dbReference>
<reference evidence="1 2" key="1">
    <citation type="submission" date="2017-07" db="EMBL/GenBank/DDBJ databases">
        <title>The complete genome sequence of Bacillus mesonae strain H20-5, an efficient strain improving plant abiotic stress resistance.</title>
        <authorList>
            <person name="Kim S.Y."/>
            <person name="Song H."/>
            <person name="Sang M.K."/>
            <person name="Weon H.-Y."/>
            <person name="Song J."/>
        </authorList>
    </citation>
    <scope>NUCLEOTIDE SEQUENCE [LARGE SCALE GENOMIC DNA]</scope>
    <source>
        <strain evidence="1 2">H20-5</strain>
    </source>
</reference>
<dbReference type="Pfam" id="PF10612">
    <property type="entry name" value="Spore-coat_CotZ"/>
    <property type="match status" value="1"/>
</dbReference>